<dbReference type="EMBL" id="CAJRGZ010000017">
    <property type="protein sequence ID" value="CAG5156938.1"/>
    <property type="molecule type" value="Genomic_DNA"/>
</dbReference>
<dbReference type="GeneID" id="67016431"/>
<accession>A0A8J2MZE9</accession>
<name>A0A8J2MZE9_9PLEO</name>
<proteinExistence type="predicted"/>
<dbReference type="Gene3D" id="3.90.1140.10">
    <property type="entry name" value="Cyclic phosphodiesterase"/>
    <property type="match status" value="1"/>
</dbReference>
<dbReference type="SUPFAM" id="SSF55144">
    <property type="entry name" value="LigT-like"/>
    <property type="match status" value="1"/>
</dbReference>
<dbReference type="RefSeq" id="XP_043168281.1">
    <property type="nucleotide sequence ID" value="XM_043312346.1"/>
</dbReference>
<protein>
    <recommendedName>
        <fullName evidence="3">2',3'-cyclic-nucleotide 3'-phosphodiesterase</fullName>
    </recommendedName>
</protein>
<sequence length="190" mass="21570">MPGSSLWLLPPVDHPLNEVIPHVIDGISEQFHSEFHRFLPHVTLTSEIYPSKYGSDPQAWLESLDLPSGNGVQVRFERLGSEDVFFRKLYIKCEKAEGIKQLAHQCRKHVNGFEEETKLRAWTEEQYMPHLSLLYHDCPQVDATGLASVDMLDINLEGEGKLGGWCGGRVVLVPTDKPVDQWRPIGERVL</sequence>
<evidence type="ECO:0000313" key="2">
    <source>
        <dbReference type="Proteomes" id="UP000676310"/>
    </source>
</evidence>
<evidence type="ECO:0008006" key="3">
    <source>
        <dbReference type="Google" id="ProtNLM"/>
    </source>
</evidence>
<dbReference type="PANTHER" id="PTHR28141:SF1">
    <property type="entry name" value="2',3'-CYCLIC-NUCLEOTIDE 3'-PHOSPHODIESTERASE"/>
    <property type="match status" value="1"/>
</dbReference>
<dbReference type="AlphaFoldDB" id="A0A8J2MZE9"/>
<dbReference type="InterPro" id="IPR012386">
    <property type="entry name" value="Cyclic-nucl_3Pdiesterase"/>
</dbReference>
<dbReference type="PANTHER" id="PTHR28141">
    <property type="entry name" value="2',3'-CYCLIC-NUCLEOTIDE 3'-PHOSPHODIESTERASE"/>
    <property type="match status" value="1"/>
</dbReference>
<dbReference type="OrthoDB" id="514292at2759"/>
<keyword evidence="2" id="KW-1185">Reference proteome</keyword>
<dbReference type="GO" id="GO:0004113">
    <property type="term" value="F:2',3'-cyclic-nucleotide 3'-phosphodiesterase activity"/>
    <property type="evidence" value="ECO:0007669"/>
    <property type="project" value="TreeGrafter"/>
</dbReference>
<evidence type="ECO:0000313" key="1">
    <source>
        <dbReference type="EMBL" id="CAG5156938.1"/>
    </source>
</evidence>
<organism evidence="1 2">
    <name type="scientific">Alternaria atra</name>
    <dbReference type="NCBI Taxonomy" id="119953"/>
    <lineage>
        <taxon>Eukaryota</taxon>
        <taxon>Fungi</taxon>
        <taxon>Dikarya</taxon>
        <taxon>Ascomycota</taxon>
        <taxon>Pezizomycotina</taxon>
        <taxon>Dothideomycetes</taxon>
        <taxon>Pleosporomycetidae</taxon>
        <taxon>Pleosporales</taxon>
        <taxon>Pleosporineae</taxon>
        <taxon>Pleosporaceae</taxon>
        <taxon>Alternaria</taxon>
        <taxon>Alternaria sect. Ulocladioides</taxon>
    </lineage>
</organism>
<dbReference type="InterPro" id="IPR009097">
    <property type="entry name" value="Cyclic_Pdiesterase"/>
</dbReference>
<gene>
    <name evidence="1" type="ORF">ALTATR162_LOCUS4731</name>
</gene>
<dbReference type="Proteomes" id="UP000676310">
    <property type="component" value="Unassembled WGS sequence"/>
</dbReference>
<dbReference type="GO" id="GO:0009187">
    <property type="term" value="P:cyclic nucleotide metabolic process"/>
    <property type="evidence" value="ECO:0007669"/>
    <property type="project" value="TreeGrafter"/>
</dbReference>
<dbReference type="Pfam" id="PF07823">
    <property type="entry name" value="CPDase"/>
    <property type="match status" value="1"/>
</dbReference>
<reference evidence="1" key="1">
    <citation type="submission" date="2021-05" db="EMBL/GenBank/DDBJ databases">
        <authorList>
            <person name="Stam R."/>
        </authorList>
    </citation>
    <scope>NUCLEOTIDE SEQUENCE</scope>
    <source>
        <strain evidence="1">CS162</strain>
    </source>
</reference>
<comment type="caution">
    <text evidence="1">The sequence shown here is derived from an EMBL/GenBank/DDBJ whole genome shotgun (WGS) entry which is preliminary data.</text>
</comment>